<name>A0A174Q9I3_9BACE</name>
<evidence type="ECO:0000313" key="2">
    <source>
        <dbReference type="EMBL" id="CUP70002.1"/>
    </source>
</evidence>
<dbReference type="PANTHER" id="PTHR33446:SF2">
    <property type="entry name" value="PROTEIN TONB"/>
    <property type="match status" value="1"/>
</dbReference>
<gene>
    <name evidence="3" type="ORF">BFLFYP10_02280</name>
    <name evidence="2" type="ORF">ERS852461_03171</name>
</gene>
<dbReference type="InterPro" id="IPR051045">
    <property type="entry name" value="TonB-dependent_transducer"/>
</dbReference>
<dbReference type="GO" id="GO:0055085">
    <property type="term" value="P:transmembrane transport"/>
    <property type="evidence" value="ECO:0007669"/>
    <property type="project" value="InterPro"/>
</dbReference>
<proteinExistence type="predicted"/>
<accession>A0A6N2VJN8</accession>
<reference evidence="3" key="2">
    <citation type="submission" date="2019-11" db="EMBL/GenBank/DDBJ databases">
        <authorList>
            <person name="Feng L."/>
        </authorList>
    </citation>
    <scope>NUCLEOTIDE SEQUENCE</scope>
    <source>
        <strain evidence="3">BfaecisLFYP10</strain>
    </source>
</reference>
<protein>
    <submittedName>
        <fullName evidence="2">Gram-negative bacterial tonB protein</fullName>
    </submittedName>
</protein>
<dbReference type="Pfam" id="PF03544">
    <property type="entry name" value="TonB_C"/>
    <property type="match status" value="1"/>
</dbReference>
<dbReference type="AlphaFoldDB" id="A0A174Q9I3"/>
<evidence type="ECO:0000259" key="1">
    <source>
        <dbReference type="PROSITE" id="PS52015"/>
    </source>
</evidence>
<dbReference type="GO" id="GO:0031992">
    <property type="term" value="F:energy transducer activity"/>
    <property type="evidence" value="ECO:0007669"/>
    <property type="project" value="TreeGrafter"/>
</dbReference>
<dbReference type="PROSITE" id="PS52015">
    <property type="entry name" value="TONB_CTD"/>
    <property type="match status" value="1"/>
</dbReference>
<dbReference type="InterPro" id="IPR037682">
    <property type="entry name" value="TonB_C"/>
</dbReference>
<accession>A0A174Q9I3</accession>
<sequence>MPTCTENRGAHMKKIVISLLLLTLSFRLSAQIDYLEPVKPFTTYTGELGEYYRNVFSLLNTGFQQPPYARYVAIPSFSPEYAMSVEKKNGRCLLIANTLSRTYWQAEKGTVKVETKSVPISQSLYQSLGAIARLVTSQIQDMDGSTAGLDGVVYYFSSTDAKGKEIMGRKWSPMKGTLMERLVLVCQSAYMLSQGENISEQALAEEANALLKELETRAKEQPDAYKKPVYVGIYSVGVKQRSPSGKEIEELPHLPDSCPNEYVAARMVYPADLLAKNISGYALCEFTIDKEGVILRPHILKSTHPEFAEEALRIVKEMPKWTPALVGGKPADSTYTLYVPFRPQLYKEQVRERGLSKKD</sequence>
<dbReference type="Gene3D" id="3.30.1150.10">
    <property type="match status" value="1"/>
</dbReference>
<organism evidence="2 4">
    <name type="scientific">Bacteroides faecis</name>
    <dbReference type="NCBI Taxonomy" id="674529"/>
    <lineage>
        <taxon>Bacteria</taxon>
        <taxon>Pseudomonadati</taxon>
        <taxon>Bacteroidota</taxon>
        <taxon>Bacteroidia</taxon>
        <taxon>Bacteroidales</taxon>
        <taxon>Bacteroidaceae</taxon>
        <taxon>Bacteroides</taxon>
    </lineage>
</organism>
<dbReference type="PANTHER" id="PTHR33446">
    <property type="entry name" value="PROTEIN TONB-RELATED"/>
    <property type="match status" value="1"/>
</dbReference>
<evidence type="ECO:0000313" key="4">
    <source>
        <dbReference type="Proteomes" id="UP000095606"/>
    </source>
</evidence>
<dbReference type="SUPFAM" id="SSF74653">
    <property type="entry name" value="TolA/TonB C-terminal domain"/>
    <property type="match status" value="1"/>
</dbReference>
<dbReference type="EMBL" id="CACRSZ010000054">
    <property type="protein sequence ID" value="VYT30388.1"/>
    <property type="molecule type" value="Genomic_DNA"/>
</dbReference>
<evidence type="ECO:0000313" key="3">
    <source>
        <dbReference type="EMBL" id="VYT30388.1"/>
    </source>
</evidence>
<dbReference type="EMBL" id="CZAE01000016">
    <property type="protein sequence ID" value="CUP70002.1"/>
    <property type="molecule type" value="Genomic_DNA"/>
</dbReference>
<dbReference type="GO" id="GO:0098797">
    <property type="term" value="C:plasma membrane protein complex"/>
    <property type="evidence" value="ECO:0007669"/>
    <property type="project" value="TreeGrafter"/>
</dbReference>
<reference evidence="2 4" key="1">
    <citation type="submission" date="2015-09" db="EMBL/GenBank/DDBJ databases">
        <authorList>
            <consortium name="Pathogen Informatics"/>
        </authorList>
    </citation>
    <scope>NUCLEOTIDE SEQUENCE [LARGE SCALE GENOMIC DNA]</scope>
    <source>
        <strain evidence="2 4">2789STDY5834846</strain>
    </source>
</reference>
<dbReference type="Proteomes" id="UP000095606">
    <property type="component" value="Unassembled WGS sequence"/>
</dbReference>
<feature type="domain" description="TonB C-terminal" evidence="1">
    <location>
        <begin position="254"/>
        <end position="352"/>
    </location>
</feature>